<keyword evidence="7 15" id="KW-0269">Exonuclease</keyword>
<reference evidence="20 21" key="1">
    <citation type="submission" date="2011-05" db="EMBL/GenBank/DDBJ databases">
        <title>Whole genome sequence of Microlunatus phosphovorus NM-1.</title>
        <authorList>
            <person name="Hosoyama A."/>
            <person name="Sasaki K."/>
            <person name="Harada T."/>
            <person name="Igarashi R."/>
            <person name="Kawakoshi A."/>
            <person name="Sasagawa M."/>
            <person name="Fukada J."/>
            <person name="Nakamura S."/>
            <person name="Katano Y."/>
            <person name="Hanada S."/>
            <person name="Kamagata Y."/>
            <person name="Nakamura N."/>
            <person name="Yamazaki S."/>
            <person name="Fujita N."/>
        </authorList>
    </citation>
    <scope>NUCLEOTIDE SEQUENCE [LARGE SCALE GENOMIC DNA]</scope>
    <source>
        <strain evidence="21">ATCC 700054 / DSM 10555 / JCM 9379 / NBRC 101784 / NCIMB 13414 / VKM Ac-1990 / NM-1</strain>
    </source>
</reference>
<dbReference type="EMBL" id="AP012204">
    <property type="protein sequence ID" value="BAK36187.1"/>
    <property type="molecule type" value="Genomic_DNA"/>
</dbReference>
<name>F5XLC1_MICPN</name>
<dbReference type="GO" id="GO:0016887">
    <property type="term" value="F:ATP hydrolysis activity"/>
    <property type="evidence" value="ECO:0007669"/>
    <property type="project" value="RHEA"/>
</dbReference>
<dbReference type="InterPro" id="IPR000212">
    <property type="entry name" value="DNA_helicase_UvrD/REP"/>
</dbReference>
<dbReference type="InterPro" id="IPR027417">
    <property type="entry name" value="P-loop_NTPase"/>
</dbReference>
<evidence type="ECO:0000259" key="18">
    <source>
        <dbReference type="PROSITE" id="PS51198"/>
    </source>
</evidence>
<keyword evidence="11 15" id="KW-0234">DNA repair</keyword>
<dbReference type="Gene3D" id="1.10.486.10">
    <property type="entry name" value="PCRA, domain 4"/>
    <property type="match status" value="1"/>
</dbReference>
<dbReference type="OrthoDB" id="9810135at2"/>
<sequence>MAEIAPAVSTIPAESAPDTFEICGPLPTGTTVLEASAGTGKTYTIAALVARYVAEGLAELPQLMVVTFGRMATDELRVRVRERLVGLETQLAAALELTPPGLTVPEPDDVASLLIQVDPAEQTARHDRVSRALADFDTATIATTHEFCQRMLDDLGVLGDPEPDAVFVEHLAELTEEVARDVYLRRYAAAPTSTLTYADAVRLADDVVRAGPIRLVPGLGAGARADERVEFAHEVIAEVRRRKARARYRTYDDMLTRLQAALADEQHGALAAERLRERFHVVLVDEFQDTDPIQWDILRRAFHGHRTLVVIGDPKQAIYAFRGADVNSYLQVAREASQVATLGTCYRSDRALLDGLDLIMGGASLGDPKIVVRPVGSAHPVRRLTGAGAPVRVRVLPRKLEGQEYVQRLRDRVAKDLVAEISQLLGSGAQLQLAGAASRPIGASDLAVLVRRNVAGEQIRDALAAAGIPAVLHGSDSVFSSAAARDWLRLLQALEQPRQQLVREASLTSLVGWTFPRLARADETALADLSYDFRRWSRTLAHRGVAALLEALGADTDLSGRVLSQPDGERLLTDLRHIAQRLHAVMSGQQLGAAGLREWLAEAIDAAATDDVTEGLRRLATDAAAVQILTLHRSKGLQFPIVYLPEAWDCFVPSDDRGSVLRLHEQDEHERGEEVLDVGGRYAAGRSERLRQALAEEAGEHLRLYYVGLTRAQCQVVTWWADSRNTPTSALHRYWARSRRSGDVEPDYPVDLGPADWPLPRSTTPGDASAKLLSVEQVAALGATPQLRASKSPAALDIRHFTRELDTHWRRTSYSALTAAAHGLPSSPGVTSEPELLKEDDENLLGPDQTTGHAELAPAPDPADTLPSPMGQLPAGADFGTAVHGVLEVLDPTGDDLAAATLAATTEALAGLPHGALSPEQLAEALLPCLQTPLGPLADDLTLAELSPHDRLSELVFELPLAGGDRPRADVRLADLAPLLARHLPADDPLTGYPELLTHPPLAEESLRGYLTGSIDAVLRVGPAESRRYLVVDYKTNWLGRGGPGELTVADYSPASMAAAMTAAHYPLQALLYQVALHRLLRWRQPGYDPETHLGGVLYLFLRGMAGPATPRIDDVPYGVFSWQPPAALITELSELLDRGVE</sequence>
<accession>F5XLC1</accession>
<comment type="catalytic activity">
    <reaction evidence="14 15">
        <text>ATP + H2O = ADP + phosphate + H(+)</text>
        <dbReference type="Rhea" id="RHEA:13065"/>
        <dbReference type="ChEBI" id="CHEBI:15377"/>
        <dbReference type="ChEBI" id="CHEBI:15378"/>
        <dbReference type="ChEBI" id="CHEBI:30616"/>
        <dbReference type="ChEBI" id="CHEBI:43474"/>
        <dbReference type="ChEBI" id="CHEBI:456216"/>
        <dbReference type="EC" id="5.6.2.4"/>
    </reaction>
</comment>
<feature type="region of interest" description="DNA-binding and helicase activity, interacts with RecC" evidence="15">
    <location>
        <begin position="1"/>
        <end position="774"/>
    </location>
</feature>
<dbReference type="GO" id="GO:0005829">
    <property type="term" value="C:cytosol"/>
    <property type="evidence" value="ECO:0007669"/>
    <property type="project" value="TreeGrafter"/>
</dbReference>
<proteinExistence type="inferred from homology"/>
<dbReference type="PROSITE" id="PS51198">
    <property type="entry name" value="UVRD_HELICASE_ATP_BIND"/>
    <property type="match status" value="1"/>
</dbReference>
<dbReference type="GO" id="GO:0008854">
    <property type="term" value="F:exodeoxyribonuclease V activity"/>
    <property type="evidence" value="ECO:0007669"/>
    <property type="project" value="UniProtKB-EC"/>
</dbReference>
<comment type="cofactor">
    <cofactor evidence="15">
        <name>Mg(2+)</name>
        <dbReference type="ChEBI" id="CHEBI:18420"/>
    </cofactor>
    <text evidence="15">Binds 1 Mg(2+) ion per subunit.</text>
</comment>
<evidence type="ECO:0000256" key="10">
    <source>
        <dbReference type="ARBA" id="ARBA00023125"/>
    </source>
</evidence>
<dbReference type="Pfam" id="PF13361">
    <property type="entry name" value="UvrD_C"/>
    <property type="match status" value="1"/>
</dbReference>
<dbReference type="AlphaFoldDB" id="F5XLC1"/>
<dbReference type="HAMAP" id="MF_01485">
    <property type="entry name" value="RecB"/>
    <property type="match status" value="1"/>
</dbReference>
<comment type="domain">
    <text evidence="15">The C-terminal domain has nuclease activity and interacts with RecD. It interacts with RecA, facilitating its loading onto ssDNA.</text>
</comment>
<evidence type="ECO:0000313" key="21">
    <source>
        <dbReference type="Proteomes" id="UP000007947"/>
    </source>
</evidence>
<evidence type="ECO:0000259" key="19">
    <source>
        <dbReference type="PROSITE" id="PS51217"/>
    </source>
</evidence>
<evidence type="ECO:0000256" key="12">
    <source>
        <dbReference type="ARBA" id="ARBA00023235"/>
    </source>
</evidence>
<feature type="region of interest" description="Disordered" evidence="17">
    <location>
        <begin position="842"/>
        <end position="877"/>
    </location>
</feature>
<evidence type="ECO:0000256" key="1">
    <source>
        <dbReference type="ARBA" id="ARBA00022722"/>
    </source>
</evidence>
<keyword evidence="2 15" id="KW-0479">Metal-binding</keyword>
<feature type="binding site" evidence="15">
    <location>
        <position position="1033"/>
    </location>
    <ligand>
        <name>Mg(2+)</name>
        <dbReference type="ChEBI" id="CHEBI:18420"/>
    </ligand>
</feature>
<evidence type="ECO:0000256" key="11">
    <source>
        <dbReference type="ARBA" id="ARBA00023204"/>
    </source>
</evidence>
<keyword evidence="4 15" id="KW-0227">DNA damage</keyword>
<dbReference type="GO" id="GO:0000724">
    <property type="term" value="P:double-strand break repair via homologous recombination"/>
    <property type="evidence" value="ECO:0007669"/>
    <property type="project" value="UniProtKB-UniRule"/>
</dbReference>
<evidence type="ECO:0000256" key="2">
    <source>
        <dbReference type="ARBA" id="ARBA00022723"/>
    </source>
</evidence>
<keyword evidence="1 15" id="KW-0540">Nuclease</keyword>
<keyword evidence="9 15" id="KW-0460">Magnesium</keyword>
<evidence type="ECO:0000256" key="13">
    <source>
        <dbReference type="ARBA" id="ARBA00034617"/>
    </source>
</evidence>
<evidence type="ECO:0000256" key="5">
    <source>
        <dbReference type="ARBA" id="ARBA00022801"/>
    </source>
</evidence>
<keyword evidence="10 15" id="KW-0238">DNA-binding</keyword>
<dbReference type="GO" id="GO:0005524">
    <property type="term" value="F:ATP binding"/>
    <property type="evidence" value="ECO:0007669"/>
    <property type="project" value="UniProtKB-UniRule"/>
</dbReference>
<dbReference type="PANTHER" id="PTHR11070:SF23">
    <property type="entry name" value="RECBCD ENZYME SUBUNIT RECB"/>
    <property type="match status" value="1"/>
</dbReference>
<dbReference type="SUPFAM" id="SSF52980">
    <property type="entry name" value="Restriction endonuclease-like"/>
    <property type="match status" value="1"/>
</dbReference>
<dbReference type="PROSITE" id="PS51217">
    <property type="entry name" value="UVRD_HELICASE_CTER"/>
    <property type="match status" value="1"/>
</dbReference>
<dbReference type="eggNOG" id="COG0210">
    <property type="taxonomic scope" value="Bacteria"/>
</dbReference>
<dbReference type="InterPro" id="IPR004586">
    <property type="entry name" value="RecB"/>
</dbReference>
<dbReference type="InterPro" id="IPR011604">
    <property type="entry name" value="PDDEXK-like_dom_sf"/>
</dbReference>
<dbReference type="GO" id="GO:0000287">
    <property type="term" value="F:magnesium ion binding"/>
    <property type="evidence" value="ECO:0007669"/>
    <property type="project" value="UniProtKB-UniRule"/>
</dbReference>
<keyword evidence="5 15" id="KW-0378">Hydrolase</keyword>
<dbReference type="SUPFAM" id="SSF52540">
    <property type="entry name" value="P-loop containing nucleoside triphosphate hydrolases"/>
    <property type="match status" value="1"/>
</dbReference>
<dbReference type="Pfam" id="PF00580">
    <property type="entry name" value="UvrD-helicase"/>
    <property type="match status" value="1"/>
</dbReference>
<dbReference type="Gene3D" id="3.40.50.300">
    <property type="entry name" value="P-loop containing nucleotide triphosphate hydrolases"/>
    <property type="match status" value="2"/>
</dbReference>
<dbReference type="Pfam" id="PF12705">
    <property type="entry name" value="PDDEXK_1"/>
    <property type="match status" value="1"/>
</dbReference>
<dbReference type="EC" id="3.1.11.5" evidence="15"/>
<dbReference type="Gene3D" id="3.90.320.10">
    <property type="match status" value="1"/>
</dbReference>
<organism evidence="20 21">
    <name type="scientific">Microlunatus phosphovorus (strain ATCC 700054 / DSM 10555 / JCM 9379 / NBRC 101784 / NCIMB 13414 / VKM Ac-1990 / NM-1)</name>
    <dbReference type="NCBI Taxonomy" id="1032480"/>
    <lineage>
        <taxon>Bacteria</taxon>
        <taxon>Bacillati</taxon>
        <taxon>Actinomycetota</taxon>
        <taxon>Actinomycetes</taxon>
        <taxon>Propionibacteriales</taxon>
        <taxon>Propionibacteriaceae</taxon>
        <taxon>Microlunatus</taxon>
    </lineage>
</organism>
<comment type="miscellaneous">
    <text evidence="15">In the RecBCD complex, RecB has a slow 3'-5' helicase, an exonuclease activity and loads RecA onto ssDNA, RecD has a fast 5'-3' helicase activity, while RecC stimulates the ATPase and processivity of the RecB helicase and contributes to recognition of the Chi site.</text>
</comment>
<feature type="region of interest" description="Nuclease activity, interacts with RecD and RecA" evidence="15">
    <location>
        <begin position="808"/>
        <end position="1142"/>
    </location>
</feature>
<comment type="catalytic activity">
    <reaction evidence="13 15">
        <text>Couples ATP hydrolysis with the unwinding of duplex DNA by translocating in the 3'-5' direction.</text>
        <dbReference type="EC" id="5.6.2.4"/>
    </reaction>
</comment>
<dbReference type="CDD" id="cd22352">
    <property type="entry name" value="RecB_C-like"/>
    <property type="match status" value="1"/>
</dbReference>
<dbReference type="InterPro" id="IPR038726">
    <property type="entry name" value="PDDEXK_AddAB-type"/>
</dbReference>
<dbReference type="InterPro" id="IPR011335">
    <property type="entry name" value="Restrct_endonuc-II-like"/>
</dbReference>
<dbReference type="PANTHER" id="PTHR11070">
    <property type="entry name" value="UVRD / RECB / PCRA DNA HELICASE FAMILY MEMBER"/>
    <property type="match status" value="1"/>
</dbReference>
<evidence type="ECO:0000256" key="7">
    <source>
        <dbReference type="ARBA" id="ARBA00022839"/>
    </source>
</evidence>
<evidence type="ECO:0000256" key="8">
    <source>
        <dbReference type="ARBA" id="ARBA00022840"/>
    </source>
</evidence>
<comment type="function">
    <text evidence="15">A helicase/nuclease that prepares dsDNA breaks (DSB) for recombinational DNA repair. Binds to DSBs and unwinds DNA via a highly rapid and processive ATP-dependent bidirectional helicase activity. Unwinds dsDNA until it encounters a Chi (crossover hotspot instigator) sequence from the 3' direction. Cuts ssDNA a few nucleotides 3' to the Chi site. The properties and activities of the enzyme are changed at Chi. The Chi-altered holoenzyme produces a long 3'-ssDNA overhang and facilitates RecA-binding to the ssDNA for homologous DNA recombination and repair. Holoenzyme degrades any linearized DNA that is unable to undergo homologous recombination. In the holoenzyme this subunit contributes ATPase, 3'-5' helicase, exonuclease activity and loads RecA onto ssDNA.</text>
</comment>
<feature type="domain" description="UvrD-like helicase ATP-binding" evidence="18">
    <location>
        <begin position="14"/>
        <end position="349"/>
    </location>
</feature>
<dbReference type="EC" id="5.6.2.4" evidence="15"/>
<evidence type="ECO:0000256" key="17">
    <source>
        <dbReference type="SAM" id="MobiDB-lite"/>
    </source>
</evidence>
<dbReference type="InterPro" id="IPR014016">
    <property type="entry name" value="UvrD-like_ATP-bd"/>
</dbReference>
<comment type="catalytic activity">
    <reaction evidence="15">
        <text>Exonucleolytic cleavage (in the presence of ATP) in either 5'- to 3'- or 3'- to 5'-direction to yield 5'-phosphooligonucleotides.</text>
        <dbReference type="EC" id="3.1.11.5"/>
    </reaction>
</comment>
<feature type="active site" description="For nuclease activity" evidence="15">
    <location>
        <position position="1033"/>
    </location>
</feature>
<keyword evidence="3 15" id="KW-0547">Nucleotide-binding</keyword>
<dbReference type="KEGG" id="mph:MLP_31730"/>
<protein>
    <recommendedName>
        <fullName evidence="15">RecBCD enzyme subunit RecB</fullName>
        <ecNumber evidence="15">3.1.11.5</ecNumber>
        <ecNumber evidence="15">5.6.2.4</ecNumber>
    </recommendedName>
    <alternativeName>
        <fullName evidence="15">DNA 3'-5' helicase subunit RecB</fullName>
    </alternativeName>
    <alternativeName>
        <fullName evidence="15">Exonuclease V subunit RecB</fullName>
        <shortName evidence="15">ExoV subunit RecB</shortName>
    </alternativeName>
    <alternativeName>
        <fullName evidence="15">Helicase/nuclease RecBCD subunit RecB</fullName>
    </alternativeName>
</protein>
<comment type="subunit">
    <text evidence="15">Heterotrimer of RecB, RecC and RecD. All subunits contribute to DNA-binding. Interacts with RecA.</text>
</comment>
<dbReference type="HOGENOM" id="CLU_001114_6_1_11"/>
<dbReference type="Proteomes" id="UP000007947">
    <property type="component" value="Chromosome"/>
</dbReference>
<evidence type="ECO:0000256" key="15">
    <source>
        <dbReference type="HAMAP-Rule" id="MF_01485"/>
    </source>
</evidence>
<keyword evidence="8 15" id="KW-0067">ATP-binding</keyword>
<feature type="binding site" evidence="16">
    <location>
        <begin position="35"/>
        <end position="42"/>
    </location>
    <ligand>
        <name>ATP</name>
        <dbReference type="ChEBI" id="CHEBI:30616"/>
    </ligand>
</feature>
<comment type="similarity">
    <text evidence="15">Belongs to the helicase family. UvrD subfamily.</text>
</comment>
<dbReference type="eggNOG" id="COG1074">
    <property type="taxonomic scope" value="Bacteria"/>
</dbReference>
<dbReference type="GO" id="GO:0003677">
    <property type="term" value="F:DNA binding"/>
    <property type="evidence" value="ECO:0007669"/>
    <property type="project" value="UniProtKB-UniRule"/>
</dbReference>
<evidence type="ECO:0000256" key="3">
    <source>
        <dbReference type="ARBA" id="ARBA00022741"/>
    </source>
</evidence>
<feature type="binding site" evidence="15">
    <location>
        <position position="1016"/>
    </location>
    <ligand>
        <name>Mg(2+)</name>
        <dbReference type="ChEBI" id="CHEBI:18420"/>
    </ligand>
</feature>
<keyword evidence="6 15" id="KW-0347">Helicase</keyword>
<feature type="domain" description="UvrD-like helicase C-terminal" evidence="19">
    <location>
        <begin position="362"/>
        <end position="636"/>
    </location>
</feature>
<evidence type="ECO:0000256" key="14">
    <source>
        <dbReference type="ARBA" id="ARBA00048988"/>
    </source>
</evidence>
<evidence type="ECO:0000256" key="4">
    <source>
        <dbReference type="ARBA" id="ARBA00022763"/>
    </source>
</evidence>
<evidence type="ECO:0000313" key="20">
    <source>
        <dbReference type="EMBL" id="BAK36187.1"/>
    </source>
</evidence>
<comment type="domain">
    <text evidence="15">The N-terminal DNA-binding domain is a ssDNA-dependent ATPase and has ATP-dependent 3'-5' helicase function. This domain interacts with RecC.</text>
</comment>
<dbReference type="GO" id="GO:0043138">
    <property type="term" value="F:3'-5' DNA helicase activity"/>
    <property type="evidence" value="ECO:0007669"/>
    <property type="project" value="UniProtKB-UniRule"/>
</dbReference>
<feature type="binding site" evidence="15">
    <location>
        <position position="884"/>
    </location>
    <ligand>
        <name>Mg(2+)</name>
        <dbReference type="ChEBI" id="CHEBI:18420"/>
    </ligand>
</feature>
<keyword evidence="21" id="KW-1185">Reference proteome</keyword>
<dbReference type="STRING" id="1032480.MLP_31730"/>
<evidence type="ECO:0000256" key="16">
    <source>
        <dbReference type="PROSITE-ProRule" id="PRU00560"/>
    </source>
</evidence>
<dbReference type="InterPro" id="IPR014017">
    <property type="entry name" value="DNA_helicase_UvrD-like_C"/>
</dbReference>
<evidence type="ECO:0000256" key="6">
    <source>
        <dbReference type="ARBA" id="ARBA00022806"/>
    </source>
</evidence>
<gene>
    <name evidence="15 20" type="primary">recB</name>
    <name evidence="20" type="ordered locus">MLP_31730</name>
</gene>
<dbReference type="GO" id="GO:0009338">
    <property type="term" value="C:exodeoxyribonuclease V complex"/>
    <property type="evidence" value="ECO:0007669"/>
    <property type="project" value="TreeGrafter"/>
</dbReference>
<evidence type="ECO:0000256" key="9">
    <source>
        <dbReference type="ARBA" id="ARBA00022842"/>
    </source>
</evidence>
<keyword evidence="12 15" id="KW-0413">Isomerase</keyword>